<dbReference type="Proteomes" id="UP000076927">
    <property type="component" value="Chromosome"/>
</dbReference>
<evidence type="ECO:0000256" key="2">
    <source>
        <dbReference type="ARBA" id="ARBA00023125"/>
    </source>
</evidence>
<dbReference type="RefSeq" id="WP_068609743.1">
    <property type="nucleotide sequence ID" value="NZ_CP011388.1"/>
</dbReference>
<dbReference type="SUPFAM" id="SSF53822">
    <property type="entry name" value="Periplasmic binding protein-like I"/>
    <property type="match status" value="1"/>
</dbReference>
<dbReference type="STRING" id="1178515.SY83_20000"/>
<feature type="domain" description="HTH gntR-type" evidence="4">
    <location>
        <begin position="14"/>
        <end position="82"/>
    </location>
</feature>
<organism evidence="5 6">
    <name type="scientific">Paenibacillus swuensis</name>
    <dbReference type="NCBI Taxonomy" id="1178515"/>
    <lineage>
        <taxon>Bacteria</taxon>
        <taxon>Bacillati</taxon>
        <taxon>Bacillota</taxon>
        <taxon>Bacilli</taxon>
        <taxon>Bacillales</taxon>
        <taxon>Paenibacillaceae</taxon>
        <taxon>Paenibacillus</taxon>
    </lineage>
</organism>
<dbReference type="OrthoDB" id="9813468at2"/>
<keyword evidence="3" id="KW-0804">Transcription</keyword>
<protein>
    <submittedName>
        <fullName evidence="5">GntR family transcriptional regulator</fullName>
    </submittedName>
</protein>
<dbReference type="KEGG" id="pswu:SY83_20000"/>
<dbReference type="InterPro" id="IPR036388">
    <property type="entry name" value="WH-like_DNA-bd_sf"/>
</dbReference>
<dbReference type="GO" id="GO:0003700">
    <property type="term" value="F:DNA-binding transcription factor activity"/>
    <property type="evidence" value="ECO:0007669"/>
    <property type="project" value="InterPro"/>
</dbReference>
<dbReference type="PANTHER" id="PTHR30146:SF150">
    <property type="entry name" value="ARABINOSE METABOLISM TRANSCRIPTIONAL REPRESSOR"/>
    <property type="match status" value="1"/>
</dbReference>
<dbReference type="PRINTS" id="PR00035">
    <property type="entry name" value="HTHGNTR"/>
</dbReference>
<name>A0A172TMK2_9BACL</name>
<dbReference type="CDD" id="cd07377">
    <property type="entry name" value="WHTH_GntR"/>
    <property type="match status" value="1"/>
</dbReference>
<dbReference type="InterPro" id="IPR036390">
    <property type="entry name" value="WH_DNA-bd_sf"/>
</dbReference>
<dbReference type="Pfam" id="PF00392">
    <property type="entry name" value="GntR"/>
    <property type="match status" value="1"/>
</dbReference>
<keyword evidence="6" id="KW-1185">Reference proteome</keyword>
<sequence>MKDKDQERDPEKALPKYLILKKEMLNWLHTGQITANEQMPSENEIAGRFGMSRQTVRQTLGELEQEGWLYRIQGKGTFVKEPKTRVYEEQPTVGMVTTHISDYIFPHIVRGAEATLRGKGYGMLLSSTDQDKEREQDNLRMMLGRPLKGLIIEPTKSAQGNPNLNYYLSLDYHGIPYVMINERYPELQCPCVKTDDEAGGYMAAEHLMELGHTEIAGFFKTDDLQGVHRLRGFIRAFTQRGMAVPPARVVHYSSGEKGAKPFERALAMLTGENRPTAFVCYNDELAVRLLDAVRQAGLSVPEDLSVVGFDDSTLATATEVKLTTIAHPKQELGVRAAELLIEMMERGSSGAVGQSPADVVFPPRLVVRESTRPV</sequence>
<dbReference type="Gene3D" id="1.10.10.10">
    <property type="entry name" value="Winged helix-like DNA-binding domain superfamily/Winged helix DNA-binding domain"/>
    <property type="match status" value="1"/>
</dbReference>
<dbReference type="InterPro" id="IPR028082">
    <property type="entry name" value="Peripla_BP_I"/>
</dbReference>
<evidence type="ECO:0000313" key="5">
    <source>
        <dbReference type="EMBL" id="ANE48196.1"/>
    </source>
</evidence>
<dbReference type="EMBL" id="CP011388">
    <property type="protein sequence ID" value="ANE48196.1"/>
    <property type="molecule type" value="Genomic_DNA"/>
</dbReference>
<accession>A0A172TMK2</accession>
<dbReference type="GO" id="GO:0000976">
    <property type="term" value="F:transcription cis-regulatory region binding"/>
    <property type="evidence" value="ECO:0007669"/>
    <property type="project" value="TreeGrafter"/>
</dbReference>
<dbReference type="InterPro" id="IPR033532">
    <property type="entry name" value="AraR_ligand_bind_dom"/>
</dbReference>
<dbReference type="SUPFAM" id="SSF46785">
    <property type="entry name" value="Winged helix' DNA-binding domain"/>
    <property type="match status" value="1"/>
</dbReference>
<dbReference type="CDD" id="cd01541">
    <property type="entry name" value="PBP1_AraR"/>
    <property type="match status" value="1"/>
</dbReference>
<proteinExistence type="predicted"/>
<dbReference type="SMART" id="SM00345">
    <property type="entry name" value="HTH_GNTR"/>
    <property type="match status" value="1"/>
</dbReference>
<dbReference type="PROSITE" id="PS50949">
    <property type="entry name" value="HTH_GNTR"/>
    <property type="match status" value="1"/>
</dbReference>
<dbReference type="AlphaFoldDB" id="A0A172TMK2"/>
<dbReference type="PATRIC" id="fig|1178515.4.peg.4046"/>
<dbReference type="InterPro" id="IPR046335">
    <property type="entry name" value="LacI/GalR-like_sensor"/>
</dbReference>
<keyword evidence="1" id="KW-0805">Transcription regulation</keyword>
<dbReference type="InterPro" id="IPR000524">
    <property type="entry name" value="Tscrpt_reg_HTH_GntR"/>
</dbReference>
<keyword evidence="2" id="KW-0238">DNA-binding</keyword>
<evidence type="ECO:0000259" key="4">
    <source>
        <dbReference type="PROSITE" id="PS50949"/>
    </source>
</evidence>
<evidence type="ECO:0000313" key="6">
    <source>
        <dbReference type="Proteomes" id="UP000076927"/>
    </source>
</evidence>
<dbReference type="Gene3D" id="3.40.50.2300">
    <property type="match status" value="2"/>
</dbReference>
<reference evidence="5 6" key="1">
    <citation type="submission" date="2015-01" db="EMBL/GenBank/DDBJ databases">
        <title>Paenibacillus swuensis/DY6/whole genome sequencing.</title>
        <authorList>
            <person name="Kim M.K."/>
            <person name="Srinivasan S."/>
            <person name="Lee J.-J."/>
        </authorList>
    </citation>
    <scope>NUCLEOTIDE SEQUENCE [LARGE SCALE GENOMIC DNA]</scope>
    <source>
        <strain evidence="5 6">DY6</strain>
    </source>
</reference>
<evidence type="ECO:0000256" key="3">
    <source>
        <dbReference type="ARBA" id="ARBA00023163"/>
    </source>
</evidence>
<dbReference type="PANTHER" id="PTHR30146">
    <property type="entry name" value="LACI-RELATED TRANSCRIPTIONAL REPRESSOR"/>
    <property type="match status" value="1"/>
</dbReference>
<evidence type="ECO:0000256" key="1">
    <source>
        <dbReference type="ARBA" id="ARBA00023015"/>
    </source>
</evidence>
<gene>
    <name evidence="5" type="ORF">SY83_20000</name>
</gene>
<dbReference type="Pfam" id="PF13377">
    <property type="entry name" value="Peripla_BP_3"/>
    <property type="match status" value="1"/>
</dbReference>